<keyword evidence="7" id="KW-1133">Transmembrane helix</keyword>
<dbReference type="AlphaFoldDB" id="A0A1H7HWE0"/>
<keyword evidence="2" id="KW-1003">Cell membrane</keyword>
<organism evidence="8 9">
    <name type="scientific">Atopomonas hussainii</name>
    <dbReference type="NCBI Taxonomy" id="1429083"/>
    <lineage>
        <taxon>Bacteria</taxon>
        <taxon>Pseudomonadati</taxon>
        <taxon>Pseudomonadota</taxon>
        <taxon>Gammaproteobacteria</taxon>
        <taxon>Pseudomonadales</taxon>
        <taxon>Pseudomonadaceae</taxon>
        <taxon>Atopomonas</taxon>
    </lineage>
</organism>
<dbReference type="PANTHER" id="PTHR30606:SF9">
    <property type="entry name" value="LIPID A BIOSYNTHESIS LAUROYLTRANSFERASE"/>
    <property type="match status" value="1"/>
</dbReference>
<evidence type="ECO:0000256" key="1">
    <source>
        <dbReference type="ARBA" id="ARBA00004533"/>
    </source>
</evidence>
<protein>
    <submittedName>
        <fullName evidence="8">Predicted acyltransferase, LPLAT superfamily</fullName>
    </submittedName>
</protein>
<name>A0A1H7HWE0_9GAMM</name>
<keyword evidence="6 8" id="KW-0012">Acyltransferase</keyword>
<keyword evidence="7" id="KW-0812">Transmembrane</keyword>
<feature type="transmembrane region" description="Helical" evidence="7">
    <location>
        <begin position="28"/>
        <end position="47"/>
    </location>
</feature>
<evidence type="ECO:0000256" key="2">
    <source>
        <dbReference type="ARBA" id="ARBA00022475"/>
    </source>
</evidence>
<dbReference type="CDD" id="cd07984">
    <property type="entry name" value="LPLAT_LABLAT-like"/>
    <property type="match status" value="1"/>
</dbReference>
<keyword evidence="4 8" id="KW-0808">Transferase</keyword>
<evidence type="ECO:0000256" key="4">
    <source>
        <dbReference type="ARBA" id="ARBA00022679"/>
    </source>
</evidence>
<dbReference type="GO" id="GO:0016746">
    <property type="term" value="F:acyltransferase activity"/>
    <property type="evidence" value="ECO:0007669"/>
    <property type="project" value="UniProtKB-KW"/>
</dbReference>
<reference evidence="8 9" key="1">
    <citation type="submission" date="2016-10" db="EMBL/GenBank/DDBJ databases">
        <authorList>
            <person name="de Groot N.N."/>
        </authorList>
    </citation>
    <scope>NUCLEOTIDE SEQUENCE [LARGE SCALE GENOMIC DNA]</scope>
    <source>
        <strain evidence="8 9">JCM 19513</strain>
    </source>
</reference>
<keyword evidence="9" id="KW-1185">Reference proteome</keyword>
<dbReference type="GO" id="GO:0005886">
    <property type="term" value="C:plasma membrane"/>
    <property type="evidence" value="ECO:0007669"/>
    <property type="project" value="UniProtKB-SubCell"/>
</dbReference>
<evidence type="ECO:0000256" key="7">
    <source>
        <dbReference type="SAM" id="Phobius"/>
    </source>
</evidence>
<evidence type="ECO:0000313" key="9">
    <source>
        <dbReference type="Proteomes" id="UP000185766"/>
    </source>
</evidence>
<proteinExistence type="predicted"/>
<dbReference type="RefSeq" id="WP_074865149.1">
    <property type="nucleotide sequence ID" value="NZ_FOAS01000003.1"/>
</dbReference>
<dbReference type="Proteomes" id="UP000185766">
    <property type="component" value="Unassembled WGS sequence"/>
</dbReference>
<dbReference type="GO" id="GO:0009247">
    <property type="term" value="P:glycolipid biosynthetic process"/>
    <property type="evidence" value="ECO:0007669"/>
    <property type="project" value="UniProtKB-ARBA"/>
</dbReference>
<evidence type="ECO:0000313" key="8">
    <source>
        <dbReference type="EMBL" id="SEK52545.1"/>
    </source>
</evidence>
<evidence type="ECO:0000256" key="5">
    <source>
        <dbReference type="ARBA" id="ARBA00023136"/>
    </source>
</evidence>
<keyword evidence="5 7" id="KW-0472">Membrane</keyword>
<accession>A0A1H7HWE0</accession>
<dbReference type="PIRSF" id="PIRSF028561">
    <property type="entry name" value="Ac_Trasf"/>
    <property type="match status" value="1"/>
</dbReference>
<dbReference type="InterPro" id="IPR014548">
    <property type="entry name" value="Ac_Trasf"/>
</dbReference>
<comment type="subcellular location">
    <subcellularLocation>
        <location evidence="1">Cell inner membrane</location>
    </subcellularLocation>
</comment>
<dbReference type="InterPro" id="IPR004960">
    <property type="entry name" value="LipA_acyltrans"/>
</dbReference>
<evidence type="ECO:0000256" key="3">
    <source>
        <dbReference type="ARBA" id="ARBA00022519"/>
    </source>
</evidence>
<evidence type="ECO:0000256" key="6">
    <source>
        <dbReference type="ARBA" id="ARBA00023315"/>
    </source>
</evidence>
<dbReference type="Pfam" id="PF03279">
    <property type="entry name" value="Lip_A_acyltrans"/>
    <property type="match status" value="1"/>
</dbReference>
<dbReference type="PANTHER" id="PTHR30606">
    <property type="entry name" value="LIPID A BIOSYNTHESIS LAUROYL ACYLTRANSFERASE"/>
    <property type="match status" value="1"/>
</dbReference>
<dbReference type="EMBL" id="FOAS01000003">
    <property type="protein sequence ID" value="SEK52545.1"/>
    <property type="molecule type" value="Genomic_DNA"/>
</dbReference>
<gene>
    <name evidence="8" type="ORF">SAMN05216214_10360</name>
</gene>
<sequence>MSQNTWAQEKERGSLLLMRFTAWCARHLGRRLISPLLHVIVLYFFIFGRRARQSIYTYQSQLAKFAPEQQPAASYWRVFQQFMCFAEALLDKLDAWQGKIQRQQLLFNDPELIPRLQRQGQGVLLMGSHLGNLEVCRAMAQLTDRVPLNVLVHTKHAVQFNQLLGDSGASHLNLLQVTEVGPDTMMMLNERLARGEWVVIVGDRIPVHGGRTVEVDFLGAKAPLPQGPYLLAGLLQCPVYLLFCLRQGKQFRIDLEHFSDGIRWKRSTREAVIAEQAQRYADRLAEQCLRAPLQWFNFYPFWSSHAPRQD</sequence>
<keyword evidence="3" id="KW-0997">Cell inner membrane</keyword>